<feature type="DNA-binding region" description="OmpR/PhoB-type" evidence="7">
    <location>
        <begin position="125"/>
        <end position="223"/>
    </location>
</feature>
<feature type="domain" description="Response regulatory" evidence="8">
    <location>
        <begin position="2"/>
        <end position="116"/>
    </location>
</feature>
<feature type="modified residue" description="4-aspartylphosphate" evidence="6">
    <location>
        <position position="51"/>
    </location>
</feature>
<keyword evidence="5" id="KW-0804">Transcription</keyword>
<keyword evidence="2" id="KW-0902">Two-component regulatory system</keyword>
<keyword evidence="4 7" id="KW-0238">DNA-binding</keyword>
<dbReference type="Gene3D" id="6.10.250.690">
    <property type="match status" value="1"/>
</dbReference>
<evidence type="ECO:0000256" key="6">
    <source>
        <dbReference type="PROSITE-ProRule" id="PRU00169"/>
    </source>
</evidence>
<dbReference type="NCBIfam" id="NF007346">
    <property type="entry name" value="PRK09836.1"/>
    <property type="match status" value="1"/>
</dbReference>
<dbReference type="SUPFAM" id="SSF46894">
    <property type="entry name" value="C-terminal effector domain of the bipartite response regulators"/>
    <property type="match status" value="1"/>
</dbReference>
<evidence type="ECO:0000256" key="7">
    <source>
        <dbReference type="PROSITE-ProRule" id="PRU01091"/>
    </source>
</evidence>
<dbReference type="GO" id="GO:0005829">
    <property type="term" value="C:cytosol"/>
    <property type="evidence" value="ECO:0007669"/>
    <property type="project" value="TreeGrafter"/>
</dbReference>
<dbReference type="InterPro" id="IPR011006">
    <property type="entry name" value="CheY-like_superfamily"/>
</dbReference>
<evidence type="ECO:0000313" key="10">
    <source>
        <dbReference type="EMBL" id="ORM52039.1"/>
    </source>
</evidence>
<dbReference type="InterPro" id="IPR039420">
    <property type="entry name" value="WalR-like"/>
</dbReference>
<evidence type="ECO:0000259" key="9">
    <source>
        <dbReference type="PROSITE" id="PS51755"/>
    </source>
</evidence>
<evidence type="ECO:0000256" key="3">
    <source>
        <dbReference type="ARBA" id="ARBA00023015"/>
    </source>
</evidence>
<name>A0A1X1BU82_9GAMM</name>
<dbReference type="GO" id="GO:0000156">
    <property type="term" value="F:phosphorelay response regulator activity"/>
    <property type="evidence" value="ECO:0007669"/>
    <property type="project" value="TreeGrafter"/>
</dbReference>
<evidence type="ECO:0000256" key="5">
    <source>
        <dbReference type="ARBA" id="ARBA00023163"/>
    </source>
</evidence>
<proteinExistence type="predicted"/>
<keyword evidence="3" id="KW-0805">Transcription regulation</keyword>
<dbReference type="InterPro" id="IPR036388">
    <property type="entry name" value="WH-like_DNA-bd_sf"/>
</dbReference>
<evidence type="ECO:0000313" key="11">
    <source>
        <dbReference type="Proteomes" id="UP000193933"/>
    </source>
</evidence>
<organism evidence="10 11">
    <name type="scientific">Pantoea conspicua</name>
    <dbReference type="NCBI Taxonomy" id="472705"/>
    <lineage>
        <taxon>Bacteria</taxon>
        <taxon>Pseudomonadati</taxon>
        <taxon>Pseudomonadota</taxon>
        <taxon>Gammaproteobacteria</taxon>
        <taxon>Enterobacterales</taxon>
        <taxon>Erwiniaceae</taxon>
        <taxon>Pantoea</taxon>
    </lineage>
</organism>
<evidence type="ECO:0000256" key="1">
    <source>
        <dbReference type="ARBA" id="ARBA00022553"/>
    </source>
</evidence>
<dbReference type="FunFam" id="3.40.50.2300:FF:000001">
    <property type="entry name" value="DNA-binding response regulator PhoB"/>
    <property type="match status" value="1"/>
</dbReference>
<dbReference type="GO" id="GO:0006355">
    <property type="term" value="P:regulation of DNA-templated transcription"/>
    <property type="evidence" value="ECO:0007669"/>
    <property type="project" value="InterPro"/>
</dbReference>
<dbReference type="CDD" id="cd00383">
    <property type="entry name" value="trans_reg_C"/>
    <property type="match status" value="1"/>
</dbReference>
<dbReference type="SMART" id="SM00862">
    <property type="entry name" value="Trans_reg_C"/>
    <property type="match status" value="1"/>
</dbReference>
<evidence type="ECO:0000256" key="2">
    <source>
        <dbReference type="ARBA" id="ARBA00023012"/>
    </source>
</evidence>
<dbReference type="STRING" id="472705.GCA_001743465_03684"/>
<dbReference type="AlphaFoldDB" id="A0A1X1BU82"/>
<feature type="domain" description="OmpR/PhoB-type" evidence="9">
    <location>
        <begin position="125"/>
        <end position="223"/>
    </location>
</feature>
<dbReference type="Pfam" id="PF00486">
    <property type="entry name" value="Trans_reg_C"/>
    <property type="match status" value="1"/>
</dbReference>
<dbReference type="GO" id="GO:0000976">
    <property type="term" value="F:transcription cis-regulatory region binding"/>
    <property type="evidence" value="ECO:0007669"/>
    <property type="project" value="TreeGrafter"/>
</dbReference>
<dbReference type="PANTHER" id="PTHR48111:SF41">
    <property type="entry name" value="TRANSCRIPTIONAL REGULATORY PROTEIN CUSR-RELATED"/>
    <property type="match status" value="1"/>
</dbReference>
<dbReference type="CDD" id="cd19935">
    <property type="entry name" value="REC_OmpR_CusR-like"/>
    <property type="match status" value="1"/>
</dbReference>
<dbReference type="GO" id="GO:0032993">
    <property type="term" value="C:protein-DNA complex"/>
    <property type="evidence" value="ECO:0007669"/>
    <property type="project" value="TreeGrafter"/>
</dbReference>
<dbReference type="PROSITE" id="PS51755">
    <property type="entry name" value="OMPR_PHOB"/>
    <property type="match status" value="1"/>
</dbReference>
<dbReference type="SUPFAM" id="SSF52172">
    <property type="entry name" value="CheY-like"/>
    <property type="match status" value="1"/>
</dbReference>
<keyword evidence="1 6" id="KW-0597">Phosphoprotein</keyword>
<dbReference type="Gene3D" id="1.10.10.10">
    <property type="entry name" value="Winged helix-like DNA-binding domain superfamily/Winged helix DNA-binding domain"/>
    <property type="match status" value="1"/>
</dbReference>
<dbReference type="RefSeq" id="WP_094121204.1">
    <property type="nucleotide sequence ID" value="NZ_MLFN01000038.1"/>
</dbReference>
<dbReference type="FunFam" id="1.10.10.10:FF:000005">
    <property type="entry name" value="Two-component system response regulator"/>
    <property type="match status" value="1"/>
</dbReference>
<dbReference type="PROSITE" id="PS50110">
    <property type="entry name" value="RESPONSE_REGULATORY"/>
    <property type="match status" value="1"/>
</dbReference>
<dbReference type="InterPro" id="IPR016032">
    <property type="entry name" value="Sig_transdc_resp-reg_C-effctor"/>
</dbReference>
<gene>
    <name evidence="10" type="ORF">HA41_13100</name>
</gene>
<evidence type="ECO:0000259" key="8">
    <source>
        <dbReference type="PROSITE" id="PS50110"/>
    </source>
</evidence>
<comment type="caution">
    <text evidence="10">The sequence shown here is derived from an EMBL/GenBank/DDBJ whole genome shotgun (WGS) entry which is preliminary data.</text>
</comment>
<dbReference type="PANTHER" id="PTHR48111">
    <property type="entry name" value="REGULATOR OF RPOS"/>
    <property type="match status" value="1"/>
</dbReference>
<dbReference type="InterPro" id="IPR006291">
    <property type="entry name" value="CusR-like"/>
</dbReference>
<dbReference type="OrthoDB" id="9802426at2"/>
<accession>A0A1X1BU82</accession>
<protein>
    <submittedName>
        <fullName evidence="10">DNA-binding response regulator</fullName>
    </submittedName>
</protein>
<dbReference type="NCBIfam" id="TIGR01387">
    <property type="entry name" value="cztR_silR_copR"/>
    <property type="match status" value="1"/>
</dbReference>
<dbReference type="InterPro" id="IPR001867">
    <property type="entry name" value="OmpR/PhoB-type_DNA-bd"/>
</dbReference>
<sequence length="228" mass="25682">MKILIVEDEVKTGEYLSKGLTESGFIVDRADNGLTGYHLAMTSDYELIVLDIMLPDVNGWEIVRMLRMANKGMPILLLSALGTIEHRVKGLELGADDYLVKPFAFAELLARVRTLLRRGSAVIAESQFQVADLTLDLVSRKVSRKGIRISLTSKEFTLLEFFIRHQSEVLPRSLIASQVWDMNFDSDTNAIDVAVKRLRAKIDNDFEPKLIQTVRGVGYVLEVPDEEK</sequence>
<dbReference type="InterPro" id="IPR001789">
    <property type="entry name" value="Sig_transdc_resp-reg_receiver"/>
</dbReference>
<evidence type="ECO:0000256" key="4">
    <source>
        <dbReference type="ARBA" id="ARBA00023125"/>
    </source>
</evidence>
<keyword evidence="11" id="KW-1185">Reference proteome</keyword>
<reference evidence="10 11" key="1">
    <citation type="journal article" date="2017" name="Antonie Van Leeuwenhoek">
        <title>Phylogenomic resolution of the bacterial genus Pantoea and its relationship with Erwinia and Tatumella.</title>
        <authorList>
            <person name="Palmer M."/>
            <person name="Steenkamp E.T."/>
            <person name="Coetzee M.P."/>
            <person name="Chan W.Y."/>
            <person name="van Zyl E."/>
            <person name="De Maayer P."/>
            <person name="Coutinho T.A."/>
            <person name="Blom J."/>
            <person name="Smits T.H."/>
            <person name="Duffy B."/>
            <person name="Venter S.N."/>
        </authorList>
    </citation>
    <scope>NUCLEOTIDE SEQUENCE [LARGE SCALE GENOMIC DNA]</scope>
    <source>
        <strain evidence="10 11">LMG 24534</strain>
    </source>
</reference>
<dbReference type="SMART" id="SM00448">
    <property type="entry name" value="REC"/>
    <property type="match status" value="1"/>
</dbReference>
<dbReference type="EMBL" id="MLFN01000038">
    <property type="protein sequence ID" value="ORM52039.1"/>
    <property type="molecule type" value="Genomic_DNA"/>
</dbReference>
<dbReference type="Proteomes" id="UP000193933">
    <property type="component" value="Unassembled WGS sequence"/>
</dbReference>
<dbReference type="Pfam" id="PF00072">
    <property type="entry name" value="Response_reg"/>
    <property type="match status" value="1"/>
</dbReference>
<dbReference type="Gene3D" id="3.40.50.2300">
    <property type="match status" value="1"/>
</dbReference>